<feature type="transmembrane region" description="Helical" evidence="1">
    <location>
        <begin position="135"/>
        <end position="165"/>
    </location>
</feature>
<feature type="transmembrane region" description="Helical" evidence="1">
    <location>
        <begin position="57"/>
        <end position="75"/>
    </location>
</feature>
<evidence type="ECO:0000256" key="1">
    <source>
        <dbReference type="SAM" id="Phobius"/>
    </source>
</evidence>
<evidence type="ECO:0000313" key="2">
    <source>
        <dbReference type="EMBL" id="PWJ95452.1"/>
    </source>
</evidence>
<name>A0AA45C7N5_9BACT</name>
<sequence>MNYAVIFNSCAIIIGTLIGKWLGSFFNSKIRNILFDSIGLTTIIIGISMGLKSNNMIIVLISLAIGGVIGEFLNIEKQIESLTSFFKNNKETVSKGFLTTTILFVVGPMTILGAMKAGLSQDNTLLNLKSILDGISSIIFASIYGYSVILSAISVFFVETILIIFSKNLYFLMDEVYLNDFTAVGGIMILGLGIRLLDLKDIKVGNFLPALLMVIIIDYIKLRFSF</sequence>
<accession>A0AA45C7N5</accession>
<dbReference type="PANTHER" id="PTHR36111:SF2">
    <property type="entry name" value="INNER MEMBRANE PROTEIN"/>
    <property type="match status" value="1"/>
</dbReference>
<keyword evidence="1" id="KW-1133">Transmembrane helix</keyword>
<dbReference type="Proteomes" id="UP000245921">
    <property type="component" value="Unassembled WGS sequence"/>
</dbReference>
<evidence type="ECO:0008006" key="4">
    <source>
        <dbReference type="Google" id="ProtNLM"/>
    </source>
</evidence>
<feature type="transmembrane region" description="Helical" evidence="1">
    <location>
        <begin position="96"/>
        <end position="115"/>
    </location>
</feature>
<feature type="transmembrane region" description="Helical" evidence="1">
    <location>
        <begin position="33"/>
        <end position="51"/>
    </location>
</feature>
<evidence type="ECO:0000313" key="3">
    <source>
        <dbReference type="Proteomes" id="UP000245921"/>
    </source>
</evidence>
<organism evidence="2 3">
    <name type="scientific">Oceanotoga teriensis</name>
    <dbReference type="NCBI Taxonomy" id="515440"/>
    <lineage>
        <taxon>Bacteria</taxon>
        <taxon>Thermotogati</taxon>
        <taxon>Thermotogota</taxon>
        <taxon>Thermotogae</taxon>
        <taxon>Petrotogales</taxon>
        <taxon>Petrotogaceae</taxon>
        <taxon>Oceanotoga</taxon>
    </lineage>
</organism>
<comment type="caution">
    <text evidence="2">The sequence shown here is derived from an EMBL/GenBank/DDBJ whole genome shotgun (WGS) entry which is preliminary data.</text>
</comment>
<dbReference type="PANTHER" id="PTHR36111">
    <property type="entry name" value="INNER MEMBRANE PROTEIN-RELATED"/>
    <property type="match status" value="1"/>
</dbReference>
<reference evidence="2 3" key="1">
    <citation type="submission" date="2018-05" db="EMBL/GenBank/DDBJ databases">
        <title>Genomic Encyclopedia of Type Strains, Phase IV (KMG-IV): sequencing the most valuable type-strain genomes for metagenomic binning, comparative biology and taxonomic classification.</title>
        <authorList>
            <person name="Goeker M."/>
        </authorList>
    </citation>
    <scope>NUCLEOTIDE SEQUENCE [LARGE SCALE GENOMIC DNA]</scope>
    <source>
        <strain evidence="2 3">DSM 24906</strain>
    </source>
</reference>
<dbReference type="InterPro" id="IPR007563">
    <property type="entry name" value="DUF554"/>
</dbReference>
<gene>
    <name evidence="2" type="ORF">C7380_10582</name>
</gene>
<keyword evidence="3" id="KW-1185">Reference proteome</keyword>
<dbReference type="Pfam" id="PF04474">
    <property type="entry name" value="DUF554"/>
    <property type="match status" value="1"/>
</dbReference>
<dbReference type="EMBL" id="QGGI01000005">
    <property type="protein sequence ID" value="PWJ95452.1"/>
    <property type="molecule type" value="Genomic_DNA"/>
</dbReference>
<keyword evidence="1" id="KW-0472">Membrane</keyword>
<feature type="transmembrane region" description="Helical" evidence="1">
    <location>
        <begin position="6"/>
        <end position="26"/>
    </location>
</feature>
<dbReference type="RefSeq" id="WP_240597508.1">
    <property type="nucleotide sequence ID" value="NZ_JAMHJO010000003.1"/>
</dbReference>
<feature type="transmembrane region" description="Helical" evidence="1">
    <location>
        <begin position="177"/>
        <end position="196"/>
    </location>
</feature>
<dbReference type="AlphaFoldDB" id="A0AA45C7N5"/>
<proteinExistence type="predicted"/>
<keyword evidence="1" id="KW-0812">Transmembrane</keyword>
<protein>
    <recommendedName>
        <fullName evidence="4">DUF554 domain-containing protein</fullName>
    </recommendedName>
</protein>